<evidence type="ECO:0000256" key="3">
    <source>
        <dbReference type="SAM" id="SignalP"/>
    </source>
</evidence>
<dbReference type="Proteomes" id="UP001498398">
    <property type="component" value="Unassembled WGS sequence"/>
</dbReference>
<keyword evidence="2" id="KW-1133">Transmembrane helix</keyword>
<gene>
    <name evidence="4" type="ORF">VKT23_016495</name>
</gene>
<keyword evidence="2" id="KW-0472">Membrane</keyword>
<sequence>MFFYLIASAWMLSCTFAATTHVINVGDTGSFYDPETITAAENDVVQFVFSGNKHGVVQSSFDNPCVPLSGGFSSGIQGRGENPGADTPSPLWNLTITNVTGPIWFYCQASRPSSHCAQGMVGAINPASQAMFQQFKQAAQATLGNQTSQGPDSVVNTGQGAFATAAPSPTTIPSTVTTSGNSSTPASASSSPSSSSTSTPTASASAATSSSSNHTGAIAGGVSAAAVVIILAVILSFYLCRRKQNRTSPHTFAHAGSPPMSGKSETFPIVRQPEPNFYGPRHQTSNPSMNPYNFPPEIYSEASPPGTVASLPGQRSRENLANIQTTQASATQDRSLNALANQVAAVLMQKPAFASKNHASPRPGTGDSRTANTDSNSGILPSYTRSA</sequence>
<feature type="region of interest" description="Disordered" evidence="1">
    <location>
        <begin position="352"/>
        <end position="387"/>
    </location>
</feature>
<feature type="compositionally biased region" description="Polar residues" evidence="1">
    <location>
        <begin position="367"/>
        <end position="387"/>
    </location>
</feature>
<dbReference type="PANTHER" id="PTHR34883">
    <property type="entry name" value="SERINE-RICH PROTEIN, PUTATIVE-RELATED-RELATED"/>
    <property type="match status" value="1"/>
</dbReference>
<dbReference type="InterPro" id="IPR008972">
    <property type="entry name" value="Cupredoxin"/>
</dbReference>
<dbReference type="CDD" id="cd00920">
    <property type="entry name" value="Cupredoxin"/>
    <property type="match status" value="1"/>
</dbReference>
<evidence type="ECO:0000256" key="1">
    <source>
        <dbReference type="SAM" id="MobiDB-lite"/>
    </source>
</evidence>
<feature type="compositionally biased region" description="Low complexity" evidence="1">
    <location>
        <begin position="163"/>
        <end position="212"/>
    </location>
</feature>
<keyword evidence="3" id="KW-0732">Signal</keyword>
<proteinExistence type="predicted"/>
<feature type="region of interest" description="Disordered" evidence="1">
    <location>
        <begin position="143"/>
        <end position="214"/>
    </location>
</feature>
<evidence type="ECO:0008006" key="6">
    <source>
        <dbReference type="Google" id="ProtNLM"/>
    </source>
</evidence>
<feature type="transmembrane region" description="Helical" evidence="2">
    <location>
        <begin position="217"/>
        <end position="240"/>
    </location>
</feature>
<evidence type="ECO:0000313" key="5">
    <source>
        <dbReference type="Proteomes" id="UP001498398"/>
    </source>
</evidence>
<dbReference type="SUPFAM" id="SSF49503">
    <property type="entry name" value="Cupredoxins"/>
    <property type="match status" value="1"/>
</dbReference>
<keyword evidence="2" id="KW-0812">Transmembrane</keyword>
<organism evidence="4 5">
    <name type="scientific">Marasmiellus scandens</name>
    <dbReference type="NCBI Taxonomy" id="2682957"/>
    <lineage>
        <taxon>Eukaryota</taxon>
        <taxon>Fungi</taxon>
        <taxon>Dikarya</taxon>
        <taxon>Basidiomycota</taxon>
        <taxon>Agaricomycotina</taxon>
        <taxon>Agaricomycetes</taxon>
        <taxon>Agaricomycetidae</taxon>
        <taxon>Agaricales</taxon>
        <taxon>Marasmiineae</taxon>
        <taxon>Omphalotaceae</taxon>
        <taxon>Marasmiellus</taxon>
    </lineage>
</organism>
<feature type="signal peptide" evidence="3">
    <location>
        <begin position="1"/>
        <end position="17"/>
    </location>
</feature>
<feature type="compositionally biased region" description="Polar residues" evidence="1">
    <location>
        <begin position="143"/>
        <end position="159"/>
    </location>
</feature>
<dbReference type="PANTHER" id="PTHR34883:SF8">
    <property type="entry name" value="EXTRACELLULAR SERINE-RICH PROTEIN (AFU_ORTHOLOGUE AFUA_6G00670)"/>
    <property type="match status" value="1"/>
</dbReference>
<dbReference type="Gene3D" id="2.60.40.420">
    <property type="entry name" value="Cupredoxins - blue copper proteins"/>
    <property type="match status" value="1"/>
</dbReference>
<accession>A0ABR1IV88</accession>
<comment type="caution">
    <text evidence="4">The sequence shown here is derived from an EMBL/GenBank/DDBJ whole genome shotgun (WGS) entry which is preliminary data.</text>
</comment>
<name>A0ABR1IV88_9AGAR</name>
<protein>
    <recommendedName>
        <fullName evidence="6">Extracellular serine-rich protein</fullName>
    </recommendedName>
</protein>
<reference evidence="4 5" key="1">
    <citation type="submission" date="2024-01" db="EMBL/GenBank/DDBJ databases">
        <title>A draft genome for the cacao thread blight pathogen Marasmiellus scandens.</title>
        <authorList>
            <person name="Baruah I.K."/>
            <person name="Leung J."/>
            <person name="Bukari Y."/>
            <person name="Amoako-Attah I."/>
            <person name="Meinhardt L.W."/>
            <person name="Bailey B.A."/>
            <person name="Cohen S.P."/>
        </authorList>
    </citation>
    <scope>NUCLEOTIDE SEQUENCE [LARGE SCALE GENOMIC DNA]</scope>
    <source>
        <strain evidence="4 5">GH-19</strain>
    </source>
</reference>
<feature type="chain" id="PRO_5047483118" description="Extracellular serine-rich protein" evidence="3">
    <location>
        <begin position="18"/>
        <end position="387"/>
    </location>
</feature>
<evidence type="ECO:0000256" key="2">
    <source>
        <dbReference type="SAM" id="Phobius"/>
    </source>
</evidence>
<dbReference type="EMBL" id="JBANRG010000061">
    <property type="protein sequence ID" value="KAK7441834.1"/>
    <property type="molecule type" value="Genomic_DNA"/>
</dbReference>
<dbReference type="InterPro" id="IPR052953">
    <property type="entry name" value="Ser-rich/MCO-related"/>
</dbReference>
<evidence type="ECO:0000313" key="4">
    <source>
        <dbReference type="EMBL" id="KAK7441834.1"/>
    </source>
</evidence>
<keyword evidence="5" id="KW-1185">Reference proteome</keyword>